<dbReference type="Proteomes" id="UP001642406">
    <property type="component" value="Unassembled WGS sequence"/>
</dbReference>
<feature type="compositionally biased region" description="Polar residues" evidence="1">
    <location>
        <begin position="578"/>
        <end position="589"/>
    </location>
</feature>
<feature type="compositionally biased region" description="Basic residues" evidence="1">
    <location>
        <begin position="469"/>
        <end position="484"/>
    </location>
</feature>
<keyword evidence="3" id="KW-1185">Reference proteome</keyword>
<feature type="compositionally biased region" description="Basic and acidic residues" evidence="1">
    <location>
        <begin position="513"/>
        <end position="532"/>
    </location>
</feature>
<evidence type="ECO:0000313" key="2">
    <source>
        <dbReference type="EMBL" id="CAK7223600.1"/>
    </source>
</evidence>
<feature type="compositionally biased region" description="Acidic residues" evidence="1">
    <location>
        <begin position="342"/>
        <end position="357"/>
    </location>
</feature>
<protein>
    <recommendedName>
        <fullName evidence="4">AT hook domain-containing protein</fullName>
    </recommendedName>
</protein>
<feature type="compositionally biased region" description="Polar residues" evidence="1">
    <location>
        <begin position="60"/>
        <end position="74"/>
    </location>
</feature>
<feature type="compositionally biased region" description="Basic residues" evidence="1">
    <location>
        <begin position="417"/>
        <end position="427"/>
    </location>
</feature>
<evidence type="ECO:0008006" key="4">
    <source>
        <dbReference type="Google" id="ProtNLM"/>
    </source>
</evidence>
<evidence type="ECO:0000256" key="1">
    <source>
        <dbReference type="SAM" id="MobiDB-lite"/>
    </source>
</evidence>
<evidence type="ECO:0000313" key="3">
    <source>
        <dbReference type="Proteomes" id="UP001642406"/>
    </source>
</evidence>
<gene>
    <name evidence="2" type="ORF">SBRCBS47491_005265</name>
</gene>
<reference evidence="2 3" key="1">
    <citation type="submission" date="2024-01" db="EMBL/GenBank/DDBJ databases">
        <authorList>
            <person name="Allen C."/>
            <person name="Tagirdzhanova G."/>
        </authorList>
    </citation>
    <scope>NUCLEOTIDE SEQUENCE [LARGE SCALE GENOMIC DNA]</scope>
</reference>
<feature type="compositionally biased region" description="Low complexity" evidence="1">
    <location>
        <begin position="18"/>
        <end position="34"/>
    </location>
</feature>
<proteinExistence type="predicted"/>
<organism evidence="2 3">
    <name type="scientific">Sporothrix bragantina</name>
    <dbReference type="NCBI Taxonomy" id="671064"/>
    <lineage>
        <taxon>Eukaryota</taxon>
        <taxon>Fungi</taxon>
        <taxon>Dikarya</taxon>
        <taxon>Ascomycota</taxon>
        <taxon>Pezizomycotina</taxon>
        <taxon>Sordariomycetes</taxon>
        <taxon>Sordariomycetidae</taxon>
        <taxon>Ophiostomatales</taxon>
        <taxon>Ophiostomataceae</taxon>
        <taxon>Sporothrix</taxon>
    </lineage>
</organism>
<feature type="compositionally biased region" description="Low complexity" evidence="1">
    <location>
        <begin position="630"/>
        <end position="644"/>
    </location>
</feature>
<feature type="compositionally biased region" description="Basic and acidic residues" evidence="1">
    <location>
        <begin position="602"/>
        <end position="617"/>
    </location>
</feature>
<dbReference type="EMBL" id="CAWUHC010000044">
    <property type="protein sequence ID" value="CAK7223600.1"/>
    <property type="molecule type" value="Genomic_DNA"/>
</dbReference>
<feature type="region of interest" description="Disordered" evidence="1">
    <location>
        <begin position="121"/>
        <end position="196"/>
    </location>
</feature>
<feature type="compositionally biased region" description="Basic residues" evidence="1">
    <location>
        <begin position="545"/>
        <end position="557"/>
    </location>
</feature>
<sequence length="670" mass="72685">MSSSRQEVFDSDDDGDELSPLSSPLASPQLSPLPLHEEPSQLELVELSEQPEPSERPTMPLSTNPADASTSTDPSFFRDVYEEQQRALGAQLDATTNEYDNHDNQVAAAVVVERDPWEVPSSPIEVAGQQRGSYLKRKPDEGRQRTNNASVVVQLDDTSSGGGTAGEPATKQRRTTLDDSSMERQGMGLEISIPLEPLTPSRMHQYPQLLSSSIDNSLAIPQDESLPQIQAALVHQEPYDETIPADAATQSTIAFTTPSIYASSDRRAVGSSSNNTNPRQMKSSYEMDVIQEDGTIAVSSATPQRAPTNTTDLVQMMSSPDIFAEPASMQKPPRPQNLVIEERDEDEMDDDDEEEDELGAHSPRREKKAARSTPRQPQFRSSVEDELSISIDIPVQDNTAHEIGESDAPYDSPPKKAVPKPRSKLTKTKTTIIAASDDDDDSGGGIFDDIALPPPPVDSESDFSDAKTKVKSNAKSKKAQKKKVTVAESVLQKPKRSRGRPKKTILDEEEEEAPKVDPVDDHEAVVRIKLPEAEQDTEAVQAPTKGKRGRKPGKKGKGGGTNSNAEETPTEVVIDETALSTTSGNTSLPGSFKGQVNGEENAEAKDEEKAEETKKEQPLPSDSKPAPAPTGLSSGLLSTGLNTTNMGRVPYRVGLSKKFRIAPLLKVIRK</sequence>
<feature type="compositionally biased region" description="Polar residues" evidence="1">
    <location>
        <begin position="145"/>
        <end position="159"/>
    </location>
</feature>
<feature type="region of interest" description="Disordered" evidence="1">
    <location>
        <begin position="1"/>
        <end position="99"/>
    </location>
</feature>
<feature type="compositionally biased region" description="Basic residues" evidence="1">
    <location>
        <begin position="493"/>
        <end position="503"/>
    </location>
</feature>
<feature type="region of interest" description="Disordered" evidence="1">
    <location>
        <begin position="324"/>
        <end position="644"/>
    </location>
</feature>
<feature type="region of interest" description="Disordered" evidence="1">
    <location>
        <begin position="263"/>
        <end position="283"/>
    </location>
</feature>
<feature type="compositionally biased region" description="Polar residues" evidence="1">
    <location>
        <begin position="270"/>
        <end position="283"/>
    </location>
</feature>
<name>A0ABP0BVB2_9PEZI</name>
<comment type="caution">
    <text evidence="2">The sequence shown here is derived from an EMBL/GenBank/DDBJ whole genome shotgun (WGS) entry which is preliminary data.</text>
</comment>
<accession>A0ABP0BVB2</accession>